<dbReference type="PANTHER" id="PTHR34129:SF1">
    <property type="entry name" value="DUF952 DOMAIN-CONTAINING PROTEIN"/>
    <property type="match status" value="1"/>
</dbReference>
<keyword evidence="1" id="KW-0808">Transferase</keyword>
<reference evidence="1 2" key="1">
    <citation type="submission" date="2017-12" db="EMBL/GenBank/DDBJ databases">
        <title>Sequencing the genomes of 1000 Actinobacteria strains.</title>
        <authorList>
            <person name="Klenk H.-P."/>
        </authorList>
    </citation>
    <scope>NUCLEOTIDE SEQUENCE [LARGE SCALE GENOMIC DNA]</scope>
    <source>
        <strain evidence="1 2">DSM 12806</strain>
    </source>
</reference>
<dbReference type="PANTHER" id="PTHR34129">
    <property type="entry name" value="BLR1139 PROTEIN"/>
    <property type="match status" value="1"/>
</dbReference>
<dbReference type="SUPFAM" id="SSF56399">
    <property type="entry name" value="ADP-ribosylation"/>
    <property type="match status" value="1"/>
</dbReference>
<protein>
    <submittedName>
        <fullName evidence="1">Glutathione S-transferase</fullName>
    </submittedName>
</protein>
<sequence>MTDSLFHVADASEWEAARALGRYERSTRGLSLAEVGFIHLSTAEQWPGVLERYYADHHGDLVLLTIDPSRVGPEIRWEPAQPEADELFPHLYGGLDAGAVTDARPLSR</sequence>
<gene>
    <name evidence="1" type="ORF">ATL31_2618</name>
</gene>
<dbReference type="GO" id="GO:0016740">
    <property type="term" value="F:transferase activity"/>
    <property type="evidence" value="ECO:0007669"/>
    <property type="project" value="UniProtKB-KW"/>
</dbReference>
<dbReference type="InterPro" id="IPR009297">
    <property type="entry name" value="DUF952"/>
</dbReference>
<comment type="caution">
    <text evidence="1">The sequence shown here is derived from an EMBL/GenBank/DDBJ whole genome shotgun (WGS) entry which is preliminary data.</text>
</comment>
<evidence type="ECO:0000313" key="1">
    <source>
        <dbReference type="EMBL" id="PKW27767.1"/>
    </source>
</evidence>
<dbReference type="EMBL" id="PJNE01000001">
    <property type="protein sequence ID" value="PKW27767.1"/>
    <property type="molecule type" value="Genomic_DNA"/>
</dbReference>
<dbReference type="Pfam" id="PF06108">
    <property type="entry name" value="DUF952"/>
    <property type="match status" value="1"/>
</dbReference>
<organism evidence="1 2">
    <name type="scientific">Phycicoccus duodecadis</name>
    <dbReference type="NCBI Taxonomy" id="173053"/>
    <lineage>
        <taxon>Bacteria</taxon>
        <taxon>Bacillati</taxon>
        <taxon>Actinomycetota</taxon>
        <taxon>Actinomycetes</taxon>
        <taxon>Micrococcales</taxon>
        <taxon>Intrasporangiaceae</taxon>
        <taxon>Phycicoccus</taxon>
    </lineage>
</organism>
<dbReference type="Gene3D" id="3.20.170.20">
    <property type="entry name" value="Protein of unknown function DUF952"/>
    <property type="match status" value="1"/>
</dbReference>
<dbReference type="OrthoDB" id="5638018at2"/>
<evidence type="ECO:0000313" key="2">
    <source>
        <dbReference type="Proteomes" id="UP000233781"/>
    </source>
</evidence>
<name>A0A2N3YLM7_9MICO</name>
<dbReference type="AlphaFoldDB" id="A0A2N3YLM7"/>
<dbReference type="RefSeq" id="WP_101396144.1">
    <property type="nucleotide sequence ID" value="NZ_PJNE01000001.1"/>
</dbReference>
<keyword evidence="2" id="KW-1185">Reference proteome</keyword>
<dbReference type="Proteomes" id="UP000233781">
    <property type="component" value="Unassembled WGS sequence"/>
</dbReference>
<accession>A0A2N3YLM7</accession>
<proteinExistence type="predicted"/>